<dbReference type="InterPro" id="IPR000719">
    <property type="entry name" value="Prot_kinase_dom"/>
</dbReference>
<feature type="coiled-coil region" evidence="6">
    <location>
        <begin position="5"/>
        <end position="35"/>
    </location>
</feature>
<evidence type="ECO:0000256" key="6">
    <source>
        <dbReference type="SAM" id="Coils"/>
    </source>
</evidence>
<evidence type="ECO:0000313" key="9">
    <source>
        <dbReference type="Proteomes" id="UP000789739"/>
    </source>
</evidence>
<dbReference type="InterPro" id="IPR001245">
    <property type="entry name" value="Ser-Thr/Tyr_kinase_cat_dom"/>
</dbReference>
<dbReference type="AlphaFoldDB" id="A0A9N9CZU9"/>
<dbReference type="SUPFAM" id="SSF56112">
    <property type="entry name" value="Protein kinase-like (PK-like)"/>
    <property type="match status" value="1"/>
</dbReference>
<dbReference type="Pfam" id="PF07714">
    <property type="entry name" value="PK_Tyr_Ser-Thr"/>
    <property type="match status" value="1"/>
</dbReference>
<comment type="caution">
    <text evidence="8">The sequence shown here is derived from an EMBL/GenBank/DDBJ whole genome shotgun (WGS) entry which is preliminary data.</text>
</comment>
<keyword evidence="5" id="KW-0067">ATP-binding</keyword>
<dbReference type="OrthoDB" id="544350at2759"/>
<gene>
    <name evidence="8" type="ORF">PBRASI_LOCUS8690</name>
</gene>
<dbReference type="PANTHER" id="PTHR24351">
    <property type="entry name" value="RIBOSOMAL PROTEIN S6 KINASE"/>
    <property type="match status" value="1"/>
</dbReference>
<evidence type="ECO:0000256" key="1">
    <source>
        <dbReference type="ARBA" id="ARBA00022527"/>
    </source>
</evidence>
<evidence type="ECO:0000259" key="7">
    <source>
        <dbReference type="PROSITE" id="PS50011"/>
    </source>
</evidence>
<dbReference type="PROSITE" id="PS50011">
    <property type="entry name" value="PROTEIN_KINASE_DOM"/>
    <property type="match status" value="1"/>
</dbReference>
<feature type="non-terminal residue" evidence="8">
    <location>
        <position position="1"/>
    </location>
</feature>
<protein>
    <submittedName>
        <fullName evidence="8">8444_t:CDS:1</fullName>
    </submittedName>
</protein>
<evidence type="ECO:0000313" key="8">
    <source>
        <dbReference type="EMBL" id="CAG8620703.1"/>
    </source>
</evidence>
<feature type="domain" description="Protein kinase" evidence="7">
    <location>
        <begin position="1"/>
        <end position="233"/>
    </location>
</feature>
<dbReference type="EMBL" id="CAJVPI010001615">
    <property type="protein sequence ID" value="CAG8620703.1"/>
    <property type="molecule type" value="Genomic_DNA"/>
</dbReference>
<keyword evidence="3" id="KW-0547">Nucleotide-binding</keyword>
<dbReference type="Proteomes" id="UP000789739">
    <property type="component" value="Unassembled WGS sequence"/>
</dbReference>
<evidence type="ECO:0000256" key="4">
    <source>
        <dbReference type="ARBA" id="ARBA00022777"/>
    </source>
</evidence>
<evidence type="ECO:0000256" key="2">
    <source>
        <dbReference type="ARBA" id="ARBA00022679"/>
    </source>
</evidence>
<keyword evidence="4" id="KW-0418">Kinase</keyword>
<keyword evidence="9" id="KW-1185">Reference proteome</keyword>
<keyword evidence="1" id="KW-0723">Serine/threonine-protein kinase</keyword>
<organism evidence="8 9">
    <name type="scientific">Paraglomus brasilianum</name>
    <dbReference type="NCBI Taxonomy" id="144538"/>
    <lineage>
        <taxon>Eukaryota</taxon>
        <taxon>Fungi</taxon>
        <taxon>Fungi incertae sedis</taxon>
        <taxon>Mucoromycota</taxon>
        <taxon>Glomeromycotina</taxon>
        <taxon>Glomeromycetes</taxon>
        <taxon>Paraglomerales</taxon>
        <taxon>Paraglomeraceae</taxon>
        <taxon>Paraglomus</taxon>
    </lineage>
</organism>
<keyword evidence="6" id="KW-0175">Coiled coil</keyword>
<evidence type="ECO:0000256" key="3">
    <source>
        <dbReference type="ARBA" id="ARBA00022741"/>
    </source>
</evidence>
<dbReference type="Gene3D" id="1.10.510.10">
    <property type="entry name" value="Transferase(Phosphotransferase) domain 1"/>
    <property type="match status" value="1"/>
</dbReference>
<dbReference type="GO" id="GO:0004674">
    <property type="term" value="F:protein serine/threonine kinase activity"/>
    <property type="evidence" value="ECO:0007669"/>
    <property type="project" value="UniProtKB-KW"/>
</dbReference>
<dbReference type="GO" id="GO:0005524">
    <property type="term" value="F:ATP binding"/>
    <property type="evidence" value="ECO:0007669"/>
    <property type="project" value="UniProtKB-KW"/>
</dbReference>
<reference evidence="8" key="1">
    <citation type="submission" date="2021-06" db="EMBL/GenBank/DDBJ databases">
        <authorList>
            <person name="Kallberg Y."/>
            <person name="Tangrot J."/>
            <person name="Rosling A."/>
        </authorList>
    </citation>
    <scope>NUCLEOTIDE SEQUENCE</scope>
    <source>
        <strain evidence="8">BR232B</strain>
    </source>
</reference>
<dbReference type="InterPro" id="IPR011009">
    <property type="entry name" value="Kinase-like_dom_sf"/>
</dbReference>
<proteinExistence type="predicted"/>
<sequence>MIRTLELLEMSKRKLEEEKRQLKEQIQVKENIIRQKVFQHIFNNYNEIVNIPGGEIFISSIKDDDWGEKDPNTKNYLMVLDYLKDGNLRQYLLDHYRELDFEDKLYLLYTISLGLNSIHKKILVHRDFHSGNILVDEVECYIIDLGLSRSVDSLKKEDEIYGVLPYVAPEVLQEKGYTQASDVYSSGIVAYEVLTGLPPHYDKKYDVYLALKVCEGTRPRFQIKIPQSLENLI</sequence>
<accession>A0A9N9CZU9</accession>
<evidence type="ECO:0000256" key="5">
    <source>
        <dbReference type="ARBA" id="ARBA00022840"/>
    </source>
</evidence>
<keyword evidence="2" id="KW-0808">Transferase</keyword>
<name>A0A9N9CZU9_9GLOM</name>